<dbReference type="EMBL" id="FRCB01000010">
    <property type="protein sequence ID" value="SHM62307.1"/>
    <property type="molecule type" value="Genomic_DNA"/>
</dbReference>
<gene>
    <name evidence="2" type="ORF">SAMN05443432_11051</name>
</gene>
<organism evidence="2 3">
    <name type="scientific">Roseovarius litoreus</name>
    <dbReference type="NCBI Taxonomy" id="1155722"/>
    <lineage>
        <taxon>Bacteria</taxon>
        <taxon>Pseudomonadati</taxon>
        <taxon>Pseudomonadota</taxon>
        <taxon>Alphaproteobacteria</taxon>
        <taxon>Rhodobacterales</taxon>
        <taxon>Roseobacteraceae</taxon>
        <taxon>Roseovarius</taxon>
    </lineage>
</organism>
<feature type="compositionally biased region" description="Basic and acidic residues" evidence="1">
    <location>
        <begin position="45"/>
        <end position="57"/>
    </location>
</feature>
<sequence>MQKEQFLKAAQPVPEHLRGTRQGLFHMLNAAVDTPSRPAPSARPEPMRLVDTPKRPSPENGVQTILQSDDFIFSD</sequence>
<evidence type="ECO:0000256" key="1">
    <source>
        <dbReference type="SAM" id="MobiDB-lite"/>
    </source>
</evidence>
<evidence type="ECO:0000313" key="2">
    <source>
        <dbReference type="EMBL" id="SHM62307.1"/>
    </source>
</evidence>
<feature type="region of interest" description="Disordered" evidence="1">
    <location>
        <begin position="33"/>
        <end position="62"/>
    </location>
</feature>
<dbReference type="AlphaFoldDB" id="A0A1M7KBT2"/>
<accession>A0A1M7KBT2</accession>
<reference evidence="2 3" key="1">
    <citation type="submission" date="2016-11" db="EMBL/GenBank/DDBJ databases">
        <authorList>
            <person name="Varghese N."/>
            <person name="Submissions S."/>
        </authorList>
    </citation>
    <scope>NUCLEOTIDE SEQUENCE [LARGE SCALE GENOMIC DNA]</scope>
    <source>
        <strain evidence="2 3">DSM 28249</strain>
    </source>
</reference>
<name>A0A1M7KBT2_9RHOB</name>
<protein>
    <submittedName>
        <fullName evidence="2">Uncharacterized protein</fullName>
    </submittedName>
</protein>
<keyword evidence="3" id="KW-1185">Reference proteome</keyword>
<evidence type="ECO:0000313" key="3">
    <source>
        <dbReference type="Proteomes" id="UP000322545"/>
    </source>
</evidence>
<proteinExistence type="predicted"/>
<dbReference type="Proteomes" id="UP000322545">
    <property type="component" value="Unassembled WGS sequence"/>
</dbReference>